<dbReference type="PROSITE" id="PS50878">
    <property type="entry name" value="RT_POL"/>
    <property type="match status" value="1"/>
</dbReference>
<dbReference type="PROSITE" id="PS50994">
    <property type="entry name" value="INTEGRASE"/>
    <property type="match status" value="1"/>
</dbReference>
<dbReference type="InterPro" id="IPR041588">
    <property type="entry name" value="Integrase_H2C2"/>
</dbReference>
<evidence type="ECO:0000256" key="4">
    <source>
        <dbReference type="ARBA" id="ARBA00022722"/>
    </source>
</evidence>
<dbReference type="GO" id="GO:0016787">
    <property type="term" value="F:hydrolase activity"/>
    <property type="evidence" value="ECO:0007669"/>
    <property type="project" value="UniProtKB-KW"/>
</dbReference>
<dbReference type="CDD" id="cd01647">
    <property type="entry name" value="RT_LTR"/>
    <property type="match status" value="1"/>
</dbReference>
<feature type="compositionally biased region" description="Polar residues" evidence="8">
    <location>
        <begin position="1724"/>
        <end position="1770"/>
    </location>
</feature>
<dbReference type="PANTHER" id="PTHR37984:SF5">
    <property type="entry name" value="PROTEIN NYNRIN-LIKE"/>
    <property type="match status" value="1"/>
</dbReference>
<proteinExistence type="predicted"/>
<evidence type="ECO:0000256" key="5">
    <source>
        <dbReference type="ARBA" id="ARBA00022759"/>
    </source>
</evidence>
<dbReference type="SUPFAM" id="SSF56672">
    <property type="entry name" value="DNA/RNA polymerases"/>
    <property type="match status" value="1"/>
</dbReference>
<evidence type="ECO:0000259" key="9">
    <source>
        <dbReference type="PROSITE" id="PS50878"/>
    </source>
</evidence>
<feature type="domain" description="Integrase catalytic" evidence="10">
    <location>
        <begin position="1402"/>
        <end position="1563"/>
    </location>
</feature>
<evidence type="ECO:0000256" key="1">
    <source>
        <dbReference type="ARBA" id="ARBA00012493"/>
    </source>
</evidence>
<keyword evidence="12" id="KW-1185">Reference proteome</keyword>
<dbReference type="FunFam" id="3.30.70.270:FF:000020">
    <property type="entry name" value="Transposon Tf2-6 polyprotein-like Protein"/>
    <property type="match status" value="1"/>
</dbReference>
<evidence type="ECO:0000256" key="8">
    <source>
        <dbReference type="SAM" id="MobiDB-lite"/>
    </source>
</evidence>
<keyword evidence="2" id="KW-0808">Transferase</keyword>
<dbReference type="PANTHER" id="PTHR37984">
    <property type="entry name" value="PROTEIN CBG26694"/>
    <property type="match status" value="1"/>
</dbReference>
<dbReference type="GO" id="GO:0003964">
    <property type="term" value="F:RNA-directed DNA polymerase activity"/>
    <property type="evidence" value="ECO:0007669"/>
    <property type="project" value="UniProtKB-KW"/>
</dbReference>
<feature type="compositionally biased region" description="Polar residues" evidence="8">
    <location>
        <begin position="360"/>
        <end position="371"/>
    </location>
</feature>
<evidence type="ECO:0000313" key="11">
    <source>
        <dbReference type="EnsemblMetazoa" id="tetur21g03463.1"/>
    </source>
</evidence>
<dbReference type="Gene3D" id="3.10.10.10">
    <property type="entry name" value="HIV Type 1 Reverse Transcriptase, subunit A, domain 1"/>
    <property type="match status" value="1"/>
</dbReference>
<feature type="region of interest" description="Disordered" evidence="8">
    <location>
        <begin position="3373"/>
        <end position="3413"/>
    </location>
</feature>
<protein>
    <recommendedName>
        <fullName evidence="1">RNA-directed DNA polymerase</fullName>
        <ecNumber evidence="1">2.7.7.49</ecNumber>
    </recommendedName>
</protein>
<dbReference type="EMBL" id="CAEY01000548">
    <property type="status" value="NOT_ANNOTATED_CDS"/>
    <property type="molecule type" value="Genomic_DNA"/>
</dbReference>
<dbReference type="InterPro" id="IPR041373">
    <property type="entry name" value="RT_RNaseH"/>
</dbReference>
<feature type="region of interest" description="Disordered" evidence="8">
    <location>
        <begin position="3430"/>
        <end position="3471"/>
    </location>
</feature>
<feature type="region of interest" description="Disordered" evidence="8">
    <location>
        <begin position="2167"/>
        <end position="2233"/>
    </location>
</feature>
<evidence type="ECO:0000259" key="10">
    <source>
        <dbReference type="PROSITE" id="PS50994"/>
    </source>
</evidence>
<feature type="region of interest" description="Disordered" evidence="8">
    <location>
        <begin position="2296"/>
        <end position="2340"/>
    </location>
</feature>
<feature type="region of interest" description="Disordered" evidence="8">
    <location>
        <begin position="3250"/>
        <end position="3359"/>
    </location>
</feature>
<dbReference type="EC" id="2.7.7.49" evidence="1"/>
<keyword evidence="4" id="KW-0540">Nuclease</keyword>
<feature type="compositionally biased region" description="Polar residues" evidence="8">
    <location>
        <begin position="379"/>
        <end position="395"/>
    </location>
</feature>
<dbReference type="SUPFAM" id="SSF53098">
    <property type="entry name" value="Ribonuclease H-like"/>
    <property type="match status" value="1"/>
</dbReference>
<dbReference type="GO" id="GO:0003676">
    <property type="term" value="F:nucleic acid binding"/>
    <property type="evidence" value="ECO:0007669"/>
    <property type="project" value="InterPro"/>
</dbReference>
<dbReference type="Pfam" id="PF17921">
    <property type="entry name" value="Integrase_H2C2"/>
    <property type="match status" value="1"/>
</dbReference>
<feature type="compositionally biased region" description="Low complexity" evidence="8">
    <location>
        <begin position="416"/>
        <end position="449"/>
    </location>
</feature>
<feature type="compositionally biased region" description="Low complexity" evidence="8">
    <location>
        <begin position="2178"/>
        <end position="2193"/>
    </location>
</feature>
<feature type="domain" description="Reverse transcriptase" evidence="9">
    <location>
        <begin position="792"/>
        <end position="971"/>
    </location>
</feature>
<dbReference type="FunFam" id="3.30.420.10:FF:000032">
    <property type="entry name" value="Retrovirus-related Pol polyprotein from transposon 297-like Protein"/>
    <property type="match status" value="1"/>
</dbReference>
<dbReference type="GO" id="GO:0004519">
    <property type="term" value="F:endonuclease activity"/>
    <property type="evidence" value="ECO:0007669"/>
    <property type="project" value="UniProtKB-KW"/>
</dbReference>
<reference evidence="12" key="1">
    <citation type="submission" date="2011-08" db="EMBL/GenBank/DDBJ databases">
        <authorList>
            <person name="Rombauts S."/>
        </authorList>
    </citation>
    <scope>NUCLEOTIDE SEQUENCE</scope>
    <source>
        <strain evidence="12">London</strain>
    </source>
</reference>
<keyword evidence="6" id="KW-0378">Hydrolase</keyword>
<feature type="compositionally biased region" description="Low complexity" evidence="8">
    <location>
        <begin position="2412"/>
        <end position="2431"/>
    </location>
</feature>
<feature type="compositionally biased region" description="Low complexity" evidence="8">
    <location>
        <begin position="3452"/>
        <end position="3471"/>
    </location>
</feature>
<dbReference type="InterPro" id="IPR043502">
    <property type="entry name" value="DNA/RNA_pol_sf"/>
</dbReference>
<name>A0A158P5C7_TETUR</name>
<feature type="region of interest" description="Disordered" evidence="8">
    <location>
        <begin position="3181"/>
        <end position="3236"/>
    </location>
</feature>
<dbReference type="InterPro" id="IPR050951">
    <property type="entry name" value="Retrovirus_Pol_polyprotein"/>
</dbReference>
<feature type="compositionally biased region" description="Low complexity" evidence="8">
    <location>
        <begin position="3376"/>
        <end position="3410"/>
    </location>
</feature>
<feature type="region of interest" description="Disordered" evidence="8">
    <location>
        <begin position="2402"/>
        <end position="2441"/>
    </location>
</feature>
<reference evidence="11" key="2">
    <citation type="submission" date="2016-04" db="UniProtKB">
        <authorList>
            <consortium name="EnsemblMetazoa"/>
        </authorList>
    </citation>
    <scope>IDENTIFICATION</scope>
</reference>
<keyword evidence="7" id="KW-0695">RNA-directed DNA polymerase</keyword>
<feature type="region of interest" description="Disordered" evidence="8">
    <location>
        <begin position="345"/>
        <end position="395"/>
    </location>
</feature>
<feature type="region of interest" description="Disordered" evidence="8">
    <location>
        <begin position="411"/>
        <end position="484"/>
    </location>
</feature>
<dbReference type="Gene3D" id="3.30.420.10">
    <property type="entry name" value="Ribonuclease H-like superfamily/Ribonuclease H"/>
    <property type="match status" value="2"/>
</dbReference>
<dbReference type="InterPro" id="IPR000477">
    <property type="entry name" value="RT_dom"/>
</dbReference>
<dbReference type="CDD" id="cd09274">
    <property type="entry name" value="RNase_HI_RT_Ty3"/>
    <property type="match status" value="1"/>
</dbReference>
<evidence type="ECO:0000313" key="12">
    <source>
        <dbReference type="Proteomes" id="UP000015104"/>
    </source>
</evidence>
<sequence length="3471" mass="395238">MQLRSGLHFNAPEGVVVVRMLTPDQAVNHLAEWQVHIPAAPFAIKRFYECLRTHLMIYGDTLEDNEIGELPIDSVLNLEIPEWVIESRQNGLTEPEIQTIIRTLGRDTETIFRSAPNEIYALPIALGSIRRFIAVLNQHGIQIPVAPPPPPSIASSPPIPPVNIHNQGIDTQSLAQSLSILRPDPPVVEFVKGEEMVEFIHKTKNKLAQENVDDATRLRCFRKSLAHEILAIAENEVSDDITDYHTYVNTLLNAIKTPVQQYSAAFQLKQLKYTLSEHPSTFIQKLRKAFSKAVGDYSPEIFLHELMSHIPHFLTSEIYTLGYNGNLDQITTYLIRKHFEYLQQQQSNKSRSDKNDKSNFQPKVSTVSQMLKKTDSRNQTKPYQSKSHSHTSQHNTHIVCNYCKKPGHTINQCRTRPQNNRPYNSNRNSNPSTSNPNPNTNQASSSSQPLAITNSPANSSNLTIGSNPLPPEPTQDGLRNPGFSYALTSTQSPNIPMLTHLGESQLTHMPTAIFKLCRPDKQIVREGKVLLDTGSAVSALDTSVAEELGAHIIPYTRSLKGIAAQTYVPSHGIAYAVVKHPKMADSRVFRLQIVNNFEPKCLIGNAFLHLYYMQLKSDGNDYITTCSEYLDSTPLDPTFYFRFCTPEETQQIFDSTMHPTGNDSDSYILDTRAKRQTTPVSIPIGNSTAVIAKCDLHSPQEIIELQRNERPFKTKIYDKIDENLPDHLKHQLADLIDSFQDTFAKSKNDLGLVPSSVCPISIDLDGQVPETLPYNCPIHRRNEFKKIIDEMIANDIIEESNAPGGSPAILVPKPDKSFRMVIDYRKLNRLTRVPRHPMPRIDDCLEVVRNGKYFNIFDLAQGYHQIELPPEERIKTVFVTPDGKYHYKRLPMGLASAPFIFQKLMNKVLEGLIYQKCIGYFDDVPVVGKDFQDLLSNTEMVLQRLRDYNLKVKLEKCQLGYTEILLLGHLVSGQGIRPDPKKVEALKNLPYPRNVRELQSILGCYNYFSRYIPNYSTLAAPLYRLISKEKRFRIMPEDKKALDTLKNSLISTTLLVHYDPKLRRKIAADASDHAVGGILQQEDPNSSSYNPNTPIEEVKDWLPLSFYSQKLQKHQKHYSVSEKELLAIFVGINKFNHFLEGEQFLIETDHHALCQLTKVNFKNSRLQRWSIMLSTYDFKVVYKQGSTHPPDCFSRYQSAWSHRKIIDPEEEFLDRIYLIDYLFDPLENRLYDIGVNHICAPESNHLNDFSLPPSLCYSTSTEVDQIKNSVKPSKSEFSIWKEKVREIQANNPNIQNIIKLYKANDSVTLKRYIIKDGLLYRKDVNTPFGSRLVIDSKLLKDLFSYEHESPLGGHFGPEKTYFQIARRFWCQYLYDLVKQLCDSCTICQISKPTNVIYVDPSTKPIPNEIFERLELDVQGPIVVNQVKKYIIVLVDILSRYVFAKLTTNQTAQTVISLLTSLFQTFGFPKVIQTDQGTNFTSEAVHQFLKENGIKHEKSNPYHPQSQGIVERCNRTIAERLRSYVLQNGTKNLKNALEASVFAINTSIHKITRFSPYFLVFGRHPRKPIDNLLEIPDTFSFDVNQARKLAYARLHSQQIYQINRTKALHQSSPYREGEFVFVKNESLDPSISKKLREKYHGPYLVCGIQKGSLLLLELEDLGLFSCNVSNTKLYRGELSEKMKKLKTQYFNPETFLENENFDIPYSPPFIDSASNNDHLSDITDLPSTDSANDLNDQTNSVSNETSNAQTSDFNESINFPIPSDSSINNQTNSVPSPPLIITKKPSNLNQFLKINFENPLKNHSFKNLTNTDNNDGFNHIQNSIQNELQKENQNLSQNELTNSAQKTVQTNAIPEGILDQNLNNLNSTSSLIPQNSEYIHNYFKDIIKKKPRKKYVTADRAISQQNPNLVKEKRLTRNQAKLAQNLTSNTFVLFYCYLTTRLDLPEIRKIENNRLSTLVKAYAFSTNSVESNPQGESKIKSESVSESNPFSHSLETKEKFSLQNRWLTINRKALIAPSLHLLLSPLNPRHFTLSFLVEQFLKLSSNFLNSQEFSNYHFSDFHFHFNFQFKFNSKFNFNSNLLSISNYSKFLSNSLEFSVYSFDSLNLVIFPSFPQIFNLLNSIPSVLTSKSLTFLSLLRLIMPNMQPNKQIVKNRILRSTLIERILPSGELERVPTPPRQIQSPSPSPQQSSNPDAHLIPSLETDDPTVVIMVPKPSESETNGSRDANPRVSSGAVRTVRVHCGVPHPSASSSSSFKASMLPPPPKNVKFTKGNFNFEKLVESESETDDETQAIRTAQRISLPKNSDSSSSSANPIDQPSTSNIVSIRSGPSNTGKRPANDPHLQYKRMYLAPPIQLRKQFPILMEQLPELSKLVKTPLRFNGNPIYRPLPTKIIPSVQWQDPISTTKNYPESNSSNSSQSSQQSQSQNNNQPPIRPKYPNQQKDLHPRLFIHPDKKFPEKYLKPSEYNFKKGEYPAPLTTAPLPDYLSNERFFEVKNLVQVKAKAFSDLKAKFELMIREKIYLNLYDDEKVKTMPLKAIPHGITKAQIKNNDLKDIEKSIRCYFCEQISIDPKECRSCKHWYCSLCVDWLRDLVSTLNLFPLYHPHQFLCLLPECVQHFAFKDDYPFFQPPSSKQLTESYNKLLFNCRRTCCSESFAPNEILKHEYKCRLGLFLEEFDFNIELPFVSTQVREELVKAPKRLANFLPTHLKTGQANLPPAHNNHDNKWYDKFNLWACLSNLKDSDPSDPLLNPVAIRSLANFSLNFWNNYKRVKDPTEPLDEDENFIQNIVGFEPTVGNRVPSSVPQRPHTIFWSRVPFYLINDSKEWLEIAVGLPPKYTPRYNRDLAPESEREAIGPFVRIDPLERIPPELRDEIMQTARHVFPKSFKGFHSLNTQGNAPTGNVQYQQNRLNKARAQFHEFNRLTVINMPRLKPSTENLIQEAIRLHPSPATTYSIHMAYCRIQMMGEPLQILMRPRPVWVVIIDGYRNIVFESFVSYPYRIDHMDTQFHGLTHRDIKYAKNFDSVRNQILEFFLTATSIIGAGLINLLRSLDLTQGEIEYLKPKLRDVTHYFSPYRGVPASIALSSFLLFPKFVLKPEAHSPALEAITAMNMYLAFWEPIEDMARIHGGIHYGNTQQTCGNPHMARLFQIYDNRVRQGLAEWPTDWTYHIRHGTPTFNRRCVSPANSPQNNYYDSDQVSEHSTSSQTSTSTSPVQANPIQQAGRPCNQPHPPRPLAIEAAPEIPLIDLEPEEPDQLPPPMIPSPPNSTSPHYTPPTPLSRSNSAASVRSNQSNHSNNSQHSNHSNASIHSVRSNHSLPSQLQPSYFNQQSRPRSNSTSSHRASTSQFPPPRIEIPSSESASSIYSFLKESDKSVDSGSLSSSQSSSNSSLSEQSASSKSSTSSASSAASYNAQRELQLQRIRQMIAELPPPFEAINAPNSPEQLVPSPPGSERYSTSSSNSYHLYSGPDY</sequence>
<evidence type="ECO:0000256" key="2">
    <source>
        <dbReference type="ARBA" id="ARBA00022679"/>
    </source>
</evidence>
<accession>A0A158P5C7</accession>
<dbReference type="GO" id="GO:0015074">
    <property type="term" value="P:DNA integration"/>
    <property type="evidence" value="ECO:0007669"/>
    <property type="project" value="InterPro"/>
</dbReference>
<feature type="compositionally biased region" description="Polar residues" evidence="8">
    <location>
        <begin position="3307"/>
        <end position="3333"/>
    </location>
</feature>
<keyword evidence="5" id="KW-0255">Endonuclease</keyword>
<feature type="compositionally biased region" description="Polar residues" evidence="8">
    <location>
        <begin position="2402"/>
        <end position="2411"/>
    </location>
</feature>
<dbReference type="InterPro" id="IPR043128">
    <property type="entry name" value="Rev_trsase/Diguanyl_cyclase"/>
</dbReference>
<feature type="compositionally biased region" description="Polar residues" evidence="8">
    <location>
        <begin position="2312"/>
        <end position="2334"/>
    </location>
</feature>
<dbReference type="EnsemblMetazoa" id="tetur21g03463.1">
    <property type="protein sequence ID" value="tetur21g03463.1"/>
    <property type="gene ID" value="tetur21g03463"/>
</dbReference>
<dbReference type="InterPro" id="IPR012337">
    <property type="entry name" value="RNaseH-like_sf"/>
</dbReference>
<feature type="region of interest" description="Disordered" evidence="8">
    <location>
        <begin position="1715"/>
        <end position="1770"/>
    </location>
</feature>
<evidence type="ECO:0000256" key="6">
    <source>
        <dbReference type="ARBA" id="ARBA00022801"/>
    </source>
</evidence>
<feature type="compositionally biased region" description="Pro residues" evidence="8">
    <location>
        <begin position="3256"/>
        <end position="3278"/>
    </location>
</feature>
<feature type="compositionally biased region" description="Polar residues" evidence="8">
    <location>
        <begin position="450"/>
        <end position="466"/>
    </location>
</feature>
<dbReference type="Gene3D" id="3.30.70.270">
    <property type="match status" value="2"/>
</dbReference>
<feature type="compositionally biased region" description="Low complexity" evidence="8">
    <location>
        <begin position="3203"/>
        <end position="3213"/>
    </location>
</feature>
<feature type="compositionally biased region" description="Low complexity" evidence="8">
    <location>
        <begin position="3334"/>
        <end position="3346"/>
    </location>
</feature>
<dbReference type="InterPro" id="IPR001584">
    <property type="entry name" value="Integrase_cat-core"/>
</dbReference>
<evidence type="ECO:0000256" key="3">
    <source>
        <dbReference type="ARBA" id="ARBA00022695"/>
    </source>
</evidence>
<dbReference type="Pfam" id="PF00078">
    <property type="entry name" value="RVT_1"/>
    <property type="match status" value="1"/>
</dbReference>
<feature type="compositionally biased region" description="Polar residues" evidence="8">
    <location>
        <begin position="3185"/>
        <end position="3197"/>
    </location>
</feature>
<dbReference type="InterPro" id="IPR036397">
    <property type="entry name" value="RNaseH_sf"/>
</dbReference>
<dbReference type="GO" id="GO:0042575">
    <property type="term" value="C:DNA polymerase complex"/>
    <property type="evidence" value="ECO:0007669"/>
    <property type="project" value="UniProtKB-ARBA"/>
</dbReference>
<organism evidence="11 12">
    <name type="scientific">Tetranychus urticae</name>
    <name type="common">Two-spotted spider mite</name>
    <dbReference type="NCBI Taxonomy" id="32264"/>
    <lineage>
        <taxon>Eukaryota</taxon>
        <taxon>Metazoa</taxon>
        <taxon>Ecdysozoa</taxon>
        <taxon>Arthropoda</taxon>
        <taxon>Chelicerata</taxon>
        <taxon>Arachnida</taxon>
        <taxon>Acari</taxon>
        <taxon>Acariformes</taxon>
        <taxon>Trombidiformes</taxon>
        <taxon>Prostigmata</taxon>
        <taxon>Eleutherengona</taxon>
        <taxon>Raphignathae</taxon>
        <taxon>Tetranychoidea</taxon>
        <taxon>Tetranychidae</taxon>
        <taxon>Tetranychus</taxon>
    </lineage>
</organism>
<keyword evidence="3" id="KW-0548">Nucleotidyltransferase</keyword>
<dbReference type="Pfam" id="PF00665">
    <property type="entry name" value="rve"/>
    <property type="match status" value="1"/>
</dbReference>
<feature type="compositionally biased region" description="Low complexity" evidence="8">
    <location>
        <begin position="3280"/>
        <end position="3306"/>
    </location>
</feature>
<dbReference type="Gene3D" id="1.10.340.70">
    <property type="match status" value="1"/>
</dbReference>
<evidence type="ECO:0000256" key="7">
    <source>
        <dbReference type="ARBA" id="ARBA00022918"/>
    </source>
</evidence>
<dbReference type="Pfam" id="PF17917">
    <property type="entry name" value="RT_RNaseH"/>
    <property type="match status" value="1"/>
</dbReference>
<dbReference type="Proteomes" id="UP000015104">
    <property type="component" value="Unassembled WGS sequence"/>
</dbReference>